<dbReference type="EMBL" id="FSRL01000001">
    <property type="protein sequence ID" value="SIO19916.1"/>
    <property type="molecule type" value="Genomic_DNA"/>
</dbReference>
<dbReference type="GO" id="GO:0005694">
    <property type="term" value="C:chromosome"/>
    <property type="evidence" value="ECO:0007669"/>
    <property type="project" value="TreeGrafter"/>
</dbReference>
<comment type="similarity">
    <text evidence="1">Belongs to the ParB family.</text>
</comment>
<comment type="function">
    <text evidence="4">Involved in chromosome partition. Localize to both poles of the predivisional cell following completion of DNA replication. Binds to the DNA origin of replication.</text>
</comment>
<evidence type="ECO:0000256" key="2">
    <source>
        <dbReference type="ARBA" id="ARBA00022829"/>
    </source>
</evidence>
<dbReference type="GO" id="GO:0007059">
    <property type="term" value="P:chromosome segregation"/>
    <property type="evidence" value="ECO:0007669"/>
    <property type="project" value="UniProtKB-KW"/>
</dbReference>
<dbReference type="Gene3D" id="1.10.10.2830">
    <property type="match status" value="1"/>
</dbReference>
<dbReference type="AlphaFoldDB" id="A0A1N6HJK4"/>
<evidence type="ECO:0000259" key="6">
    <source>
        <dbReference type="SMART" id="SM00470"/>
    </source>
</evidence>
<dbReference type="RefSeq" id="WP_074257335.1">
    <property type="nucleotide sequence ID" value="NZ_FSRL01000001.1"/>
</dbReference>
<dbReference type="GO" id="GO:0003677">
    <property type="term" value="F:DNA binding"/>
    <property type="evidence" value="ECO:0007669"/>
    <property type="project" value="UniProtKB-KW"/>
</dbReference>
<evidence type="ECO:0000256" key="5">
    <source>
        <dbReference type="SAM" id="MobiDB-lite"/>
    </source>
</evidence>
<dbReference type="InterPro" id="IPR057240">
    <property type="entry name" value="ParB_dimer_C"/>
</dbReference>
<dbReference type="NCBIfam" id="TIGR00180">
    <property type="entry name" value="parB_part"/>
    <property type="match status" value="1"/>
</dbReference>
<dbReference type="InterPro" id="IPR041468">
    <property type="entry name" value="HTH_ParB/Spo0J"/>
</dbReference>
<dbReference type="Gene3D" id="3.90.1530.30">
    <property type="match status" value="1"/>
</dbReference>
<name>A0A1N6HJK4_9RHOB</name>
<organism evidence="7 8">
    <name type="scientific">Vannielia litorea</name>
    <dbReference type="NCBI Taxonomy" id="1217970"/>
    <lineage>
        <taxon>Bacteria</taxon>
        <taxon>Pseudomonadati</taxon>
        <taxon>Pseudomonadota</taxon>
        <taxon>Alphaproteobacteria</taxon>
        <taxon>Rhodobacterales</taxon>
        <taxon>Paracoccaceae</taxon>
        <taxon>Vannielia</taxon>
    </lineage>
</organism>
<evidence type="ECO:0000256" key="4">
    <source>
        <dbReference type="ARBA" id="ARBA00025472"/>
    </source>
</evidence>
<accession>A0A1N6HJK4</accession>
<dbReference type="Pfam" id="PF02195">
    <property type="entry name" value="ParB_N"/>
    <property type="match status" value="1"/>
</dbReference>
<dbReference type="SUPFAM" id="SSF110849">
    <property type="entry name" value="ParB/Sulfiredoxin"/>
    <property type="match status" value="1"/>
</dbReference>
<dbReference type="InterPro" id="IPR036086">
    <property type="entry name" value="ParB/Sulfiredoxin_sf"/>
</dbReference>
<dbReference type="CDD" id="cd16393">
    <property type="entry name" value="SPO0J_N"/>
    <property type="match status" value="1"/>
</dbReference>
<evidence type="ECO:0000256" key="1">
    <source>
        <dbReference type="ARBA" id="ARBA00006295"/>
    </source>
</evidence>
<dbReference type="InterPro" id="IPR004437">
    <property type="entry name" value="ParB/RepB/Spo0J"/>
</dbReference>
<dbReference type="FunFam" id="1.10.10.2830:FF:000001">
    <property type="entry name" value="Chromosome partitioning protein ParB"/>
    <property type="match status" value="1"/>
</dbReference>
<dbReference type="FunFam" id="3.90.1530.30:FF:000001">
    <property type="entry name" value="Chromosome partitioning protein ParB"/>
    <property type="match status" value="1"/>
</dbReference>
<feature type="region of interest" description="Disordered" evidence="5">
    <location>
        <begin position="219"/>
        <end position="242"/>
    </location>
</feature>
<dbReference type="InterPro" id="IPR050336">
    <property type="entry name" value="Chromosome_partition/occlusion"/>
</dbReference>
<protein>
    <submittedName>
        <fullName evidence="7">Chromosome segregation DNA-binding protein</fullName>
    </submittedName>
</protein>
<dbReference type="OrthoDB" id="9802051at2"/>
<keyword evidence="3 7" id="KW-0238">DNA-binding</keyword>
<feature type="domain" description="ParB-like N-terminal" evidence="6">
    <location>
        <begin position="34"/>
        <end position="126"/>
    </location>
</feature>
<proteinExistence type="inferred from homology"/>
<dbReference type="STRING" id="1217970.SAMN05444002_3433"/>
<dbReference type="SUPFAM" id="SSF109709">
    <property type="entry name" value="KorB DNA-binding domain-like"/>
    <property type="match status" value="1"/>
</dbReference>
<dbReference type="SMART" id="SM00470">
    <property type="entry name" value="ParB"/>
    <property type="match status" value="1"/>
</dbReference>
<dbReference type="Pfam" id="PF23552">
    <property type="entry name" value="ParB_C"/>
    <property type="match status" value="1"/>
</dbReference>
<evidence type="ECO:0000313" key="7">
    <source>
        <dbReference type="EMBL" id="SIO19916.1"/>
    </source>
</evidence>
<keyword evidence="2" id="KW-0159">Chromosome partition</keyword>
<feature type="region of interest" description="Disordered" evidence="5">
    <location>
        <begin position="1"/>
        <end position="52"/>
    </location>
</feature>
<dbReference type="Pfam" id="PF17762">
    <property type="entry name" value="HTH_ParB"/>
    <property type="match status" value="1"/>
</dbReference>
<sequence>MAEKKRGLGRGLSALMADVAPREENSSAPAPAERRLPIERIEPNPDQPRRDFEMEPLQELANSIRERGIIQPLIVRKDPAKSNIYQIVAGERRWRAAQMAQLHDVPVIVREFTDEEVLKVAIIENVQREDLNPIDEAHGYRQLIDRFGHTQEHLAQALGKSRSHVANLMRLLQLPDDVQRLLRDGRLSSGHARALITADNPSELARQVVQKGLSVRQTEQLAKGEKRSAPSQKPAPSKDADTRALENDLTANLGLKVVIDHDVSGSGRMSISYRDLDDLDALCRVLTATPLDVSR</sequence>
<dbReference type="PANTHER" id="PTHR33375">
    <property type="entry name" value="CHROMOSOME-PARTITIONING PROTEIN PARB-RELATED"/>
    <property type="match status" value="1"/>
</dbReference>
<evidence type="ECO:0000256" key="3">
    <source>
        <dbReference type="ARBA" id="ARBA00023125"/>
    </source>
</evidence>
<dbReference type="InterPro" id="IPR003115">
    <property type="entry name" value="ParB_N"/>
</dbReference>
<dbReference type="GO" id="GO:0045881">
    <property type="term" value="P:positive regulation of sporulation resulting in formation of a cellular spore"/>
    <property type="evidence" value="ECO:0007669"/>
    <property type="project" value="TreeGrafter"/>
</dbReference>
<dbReference type="Proteomes" id="UP000184932">
    <property type="component" value="Unassembled WGS sequence"/>
</dbReference>
<evidence type="ECO:0000313" key="8">
    <source>
        <dbReference type="Proteomes" id="UP000184932"/>
    </source>
</evidence>
<dbReference type="PANTHER" id="PTHR33375:SF1">
    <property type="entry name" value="CHROMOSOME-PARTITIONING PROTEIN PARB-RELATED"/>
    <property type="match status" value="1"/>
</dbReference>
<gene>
    <name evidence="7" type="ORF">SAMN05444002_3433</name>
</gene>
<feature type="compositionally biased region" description="Basic and acidic residues" evidence="5">
    <location>
        <begin position="32"/>
        <end position="52"/>
    </location>
</feature>
<reference evidence="8" key="1">
    <citation type="submission" date="2016-11" db="EMBL/GenBank/DDBJ databases">
        <authorList>
            <person name="Varghese N."/>
            <person name="Submissions S."/>
        </authorList>
    </citation>
    <scope>NUCLEOTIDE SEQUENCE [LARGE SCALE GENOMIC DNA]</scope>
    <source>
        <strain evidence="8">DSM 29440</strain>
    </source>
</reference>
<keyword evidence="8" id="KW-1185">Reference proteome</keyword>